<evidence type="ECO:0000256" key="4">
    <source>
        <dbReference type="ARBA" id="ARBA00022723"/>
    </source>
</evidence>
<evidence type="ECO:0000259" key="11">
    <source>
        <dbReference type="PROSITE" id="PS51379"/>
    </source>
</evidence>
<dbReference type="PROSITE" id="PS51379">
    <property type="entry name" value="4FE4S_FER_2"/>
    <property type="match status" value="1"/>
</dbReference>
<feature type="region of interest" description="Disordered" evidence="10">
    <location>
        <begin position="144"/>
        <end position="168"/>
    </location>
</feature>
<dbReference type="InterPro" id="IPR012832">
    <property type="entry name" value="RDH"/>
</dbReference>
<evidence type="ECO:0000256" key="6">
    <source>
        <dbReference type="ARBA" id="ARBA00023004"/>
    </source>
</evidence>
<keyword evidence="5" id="KW-0732">Signal</keyword>
<evidence type="ECO:0000256" key="2">
    <source>
        <dbReference type="ARBA" id="ARBA00022475"/>
    </source>
</evidence>
<evidence type="ECO:0000256" key="5">
    <source>
        <dbReference type="ARBA" id="ARBA00022729"/>
    </source>
</evidence>
<dbReference type="InterPro" id="IPR028894">
    <property type="entry name" value="RDH_dom"/>
</dbReference>
<dbReference type="InterPro" id="IPR017896">
    <property type="entry name" value="4Fe4S_Fe-S-bd"/>
</dbReference>
<dbReference type="GO" id="GO:0005886">
    <property type="term" value="C:plasma membrane"/>
    <property type="evidence" value="ECO:0007669"/>
    <property type="project" value="UniProtKB-SubCell"/>
</dbReference>
<dbReference type="AlphaFoldDB" id="A0AAU8G9C2"/>
<dbReference type="Pfam" id="PF13486">
    <property type="entry name" value="Dehalogenase"/>
    <property type="match status" value="1"/>
</dbReference>
<keyword evidence="2" id="KW-1003">Cell membrane</keyword>
<comment type="cofactor">
    <cofactor evidence="9">
        <name>corrinoid</name>
        <dbReference type="ChEBI" id="CHEBI:33913"/>
    </cofactor>
</comment>
<keyword evidence="6" id="KW-0408">Iron</keyword>
<sequence>MSKFHGTLSRREFMKGLGIAGAGLGAASMVAPAFNDLDAMVASKAGPLQKYPWYVKIRDQYDFTAPHDWSRATRTDQRHTLQCSWQGTPEIDAWLDDRDGAGQAKKQQDEKAAYDKRGLQDPKGWLGIRNVAFKTFMNKNSNEDTPYGFLPPKTTTPEQRGIAKWQGTPEENSRMIKAALNMWGACDVVFHELDDVTRNFIFTNDFHDGKPYVWEDVPVGYETGDTAATKSPRAGKRVLANSAKWVINYSLQMSNDSIDNGLSDRRYGHGRTMQRQIQGMLAALGYQAYGPLDYTNNFSENVAFAVLGGTSEILRSYISGSPIYGSSLGVAAGIVTDLPLEPTFPIDAGMRRFCFDCMKCAELCPGGAISRNGGGPNAPIVREPSWEGIGPWNRWANRTAFDAKHPELGKVDNKNGYQGVNESGFYEHWWFSPADCNRSVGINMCGSFGCGTRCVFGRGTEAIIHEVVKGVLSSTSIFNGFFRDMDEVFGYPMYNYGIDGEGVPEQLERFWSLQTNTPIYGVDTTRGGQRGM</sequence>
<dbReference type="InterPro" id="IPR017900">
    <property type="entry name" value="4Fe4S_Fe_S_CS"/>
</dbReference>
<dbReference type="InterPro" id="IPR006311">
    <property type="entry name" value="TAT_signal"/>
</dbReference>
<keyword evidence="8" id="KW-0472">Membrane</keyword>
<comment type="subcellular location">
    <subcellularLocation>
        <location evidence="1">Cell membrane</location>
    </subcellularLocation>
</comment>
<accession>A0AAU8G9C2</accession>
<dbReference type="GO" id="GO:0051539">
    <property type="term" value="F:4 iron, 4 sulfur cluster binding"/>
    <property type="evidence" value="ECO:0007669"/>
    <property type="project" value="UniProtKB-KW"/>
</dbReference>
<dbReference type="InterPro" id="IPR019546">
    <property type="entry name" value="TAT_signal_bac_arc"/>
</dbReference>
<dbReference type="RefSeq" id="WP_353714749.1">
    <property type="nucleotide sequence ID" value="NZ_CP159307.1"/>
</dbReference>
<keyword evidence="4" id="KW-0479">Metal-binding</keyword>
<evidence type="ECO:0000256" key="7">
    <source>
        <dbReference type="ARBA" id="ARBA00023014"/>
    </source>
</evidence>
<proteinExistence type="predicted"/>
<dbReference type="EMBL" id="CP159307">
    <property type="protein sequence ID" value="XCH33520.1"/>
    <property type="molecule type" value="Genomic_DNA"/>
</dbReference>
<reference evidence="12" key="1">
    <citation type="submission" date="2024-06" db="EMBL/GenBank/DDBJ databases">
        <title>A Novel Isolate, Dehalogenimonas sp. Strain 4OHTPN, Dechlorinates Aromatic 4 Hydroxy chlorothalonil by a Novel Reductive Dehalogenase.</title>
        <authorList>
            <person name="Liu G."/>
        </authorList>
    </citation>
    <scope>NUCLEOTIDE SEQUENCE</scope>
    <source>
        <strain evidence="12">4OHTPN</strain>
    </source>
</reference>
<dbReference type="NCBIfam" id="TIGR01409">
    <property type="entry name" value="TAT_signal_seq"/>
    <property type="match status" value="1"/>
</dbReference>
<protein>
    <submittedName>
        <fullName evidence="12">Reductive dehalogenase</fullName>
    </submittedName>
</protein>
<evidence type="ECO:0000256" key="1">
    <source>
        <dbReference type="ARBA" id="ARBA00004236"/>
    </source>
</evidence>
<dbReference type="NCBIfam" id="TIGR02486">
    <property type="entry name" value="RDH"/>
    <property type="match status" value="1"/>
</dbReference>
<evidence type="ECO:0000256" key="10">
    <source>
        <dbReference type="SAM" id="MobiDB-lite"/>
    </source>
</evidence>
<evidence type="ECO:0000256" key="3">
    <source>
        <dbReference type="ARBA" id="ARBA00022485"/>
    </source>
</evidence>
<keyword evidence="7" id="KW-0411">Iron-sulfur</keyword>
<dbReference type="PROSITE" id="PS51318">
    <property type="entry name" value="TAT"/>
    <property type="match status" value="1"/>
</dbReference>
<evidence type="ECO:0000313" key="12">
    <source>
        <dbReference type="EMBL" id="XCH33520.1"/>
    </source>
</evidence>
<dbReference type="GO" id="GO:0046872">
    <property type="term" value="F:metal ion binding"/>
    <property type="evidence" value="ECO:0007669"/>
    <property type="project" value="UniProtKB-KW"/>
</dbReference>
<gene>
    <name evidence="12" type="ORF">ABV300_01205</name>
</gene>
<organism evidence="12">
    <name type="scientific">Dehalogenimonas sp. 4OHTPN</name>
    <dbReference type="NCBI Taxonomy" id="3166643"/>
    <lineage>
        <taxon>Bacteria</taxon>
        <taxon>Bacillati</taxon>
        <taxon>Chloroflexota</taxon>
        <taxon>Dehalococcoidia</taxon>
        <taxon>Dehalococcoidales</taxon>
        <taxon>Dehalococcoidaceae</taxon>
        <taxon>Dehalogenimonas</taxon>
    </lineage>
</organism>
<dbReference type="PROSITE" id="PS00198">
    <property type="entry name" value="4FE4S_FER_1"/>
    <property type="match status" value="1"/>
</dbReference>
<name>A0AAU8G9C2_9CHLR</name>
<evidence type="ECO:0000256" key="9">
    <source>
        <dbReference type="ARBA" id="ARBA00029374"/>
    </source>
</evidence>
<feature type="domain" description="4Fe-4S ferredoxin-type" evidence="11">
    <location>
        <begin position="342"/>
        <end position="374"/>
    </location>
</feature>
<keyword evidence="3" id="KW-0004">4Fe-4S</keyword>
<evidence type="ECO:0000256" key="8">
    <source>
        <dbReference type="ARBA" id="ARBA00023136"/>
    </source>
</evidence>